<reference evidence="2" key="2">
    <citation type="submission" date="2023-06" db="EMBL/GenBank/DDBJ databases">
        <authorList>
            <consortium name="Lawrence Berkeley National Laboratory"/>
            <person name="Haridas S."/>
            <person name="Hensen N."/>
            <person name="Bonometti L."/>
            <person name="Westerberg I."/>
            <person name="Brannstrom I.O."/>
            <person name="Guillou S."/>
            <person name="Cros-Aarteil S."/>
            <person name="Calhoun S."/>
            <person name="Kuo A."/>
            <person name="Mondo S."/>
            <person name="Pangilinan J."/>
            <person name="Riley R."/>
            <person name="LaButti K."/>
            <person name="Andreopoulos B."/>
            <person name="Lipzen A."/>
            <person name="Chen C."/>
            <person name="Yanf M."/>
            <person name="Daum C."/>
            <person name="Ng V."/>
            <person name="Clum A."/>
            <person name="Steindorff A."/>
            <person name="Ohm R."/>
            <person name="Martin F."/>
            <person name="Silar P."/>
            <person name="Natvig D."/>
            <person name="Lalanne C."/>
            <person name="Gautier V."/>
            <person name="Ament-velasquez S.L."/>
            <person name="Kruys A."/>
            <person name="Hutchinson M.I."/>
            <person name="Powell A.J."/>
            <person name="Barry K."/>
            <person name="Miller A.N."/>
            <person name="Grigoriev I.V."/>
            <person name="Debuchy R."/>
            <person name="Gladieux P."/>
            <person name="Thoren M.H."/>
            <person name="Johannesson H."/>
        </authorList>
    </citation>
    <scope>NUCLEOTIDE SEQUENCE</scope>
    <source>
        <strain evidence="2">CBS 232.78</strain>
    </source>
</reference>
<accession>A0AAE0NQJ2</accession>
<dbReference type="Gene3D" id="3.90.180.10">
    <property type="entry name" value="Medium-chain alcohol dehydrogenases, catalytic domain"/>
    <property type="match status" value="1"/>
</dbReference>
<comment type="caution">
    <text evidence="2">The sequence shown here is derived from an EMBL/GenBank/DDBJ whole genome shotgun (WGS) entry which is preliminary data.</text>
</comment>
<dbReference type="PANTHER" id="PTHR11695">
    <property type="entry name" value="ALCOHOL DEHYDROGENASE RELATED"/>
    <property type="match status" value="1"/>
</dbReference>
<keyword evidence="3" id="KW-1185">Reference proteome</keyword>
<dbReference type="SUPFAM" id="SSF50129">
    <property type="entry name" value="GroES-like"/>
    <property type="match status" value="1"/>
</dbReference>
<organism evidence="2 3">
    <name type="scientific">Podospora didyma</name>
    <dbReference type="NCBI Taxonomy" id="330526"/>
    <lineage>
        <taxon>Eukaryota</taxon>
        <taxon>Fungi</taxon>
        <taxon>Dikarya</taxon>
        <taxon>Ascomycota</taxon>
        <taxon>Pezizomycotina</taxon>
        <taxon>Sordariomycetes</taxon>
        <taxon>Sordariomycetidae</taxon>
        <taxon>Sordariales</taxon>
        <taxon>Podosporaceae</taxon>
        <taxon>Podospora</taxon>
    </lineage>
</organism>
<reference evidence="2" key="1">
    <citation type="journal article" date="2023" name="Mol. Phylogenet. Evol.">
        <title>Genome-scale phylogeny and comparative genomics of the fungal order Sordariales.</title>
        <authorList>
            <person name="Hensen N."/>
            <person name="Bonometti L."/>
            <person name="Westerberg I."/>
            <person name="Brannstrom I.O."/>
            <person name="Guillou S."/>
            <person name="Cros-Aarteil S."/>
            <person name="Calhoun S."/>
            <person name="Haridas S."/>
            <person name="Kuo A."/>
            <person name="Mondo S."/>
            <person name="Pangilinan J."/>
            <person name="Riley R."/>
            <person name="LaButti K."/>
            <person name="Andreopoulos B."/>
            <person name="Lipzen A."/>
            <person name="Chen C."/>
            <person name="Yan M."/>
            <person name="Daum C."/>
            <person name="Ng V."/>
            <person name="Clum A."/>
            <person name="Steindorff A."/>
            <person name="Ohm R.A."/>
            <person name="Martin F."/>
            <person name="Silar P."/>
            <person name="Natvig D.O."/>
            <person name="Lalanne C."/>
            <person name="Gautier V."/>
            <person name="Ament-Velasquez S.L."/>
            <person name="Kruys A."/>
            <person name="Hutchinson M.I."/>
            <person name="Powell A.J."/>
            <person name="Barry K."/>
            <person name="Miller A.N."/>
            <person name="Grigoriev I.V."/>
            <person name="Debuchy R."/>
            <person name="Gladieux P."/>
            <person name="Hiltunen Thoren M."/>
            <person name="Johannesson H."/>
        </authorList>
    </citation>
    <scope>NUCLEOTIDE SEQUENCE</scope>
    <source>
        <strain evidence="2">CBS 232.78</strain>
    </source>
</reference>
<dbReference type="SUPFAM" id="SSF51735">
    <property type="entry name" value="NAD(P)-binding Rossmann-fold domains"/>
    <property type="match status" value="1"/>
</dbReference>
<evidence type="ECO:0000259" key="1">
    <source>
        <dbReference type="SMART" id="SM00829"/>
    </source>
</evidence>
<evidence type="ECO:0000313" key="2">
    <source>
        <dbReference type="EMBL" id="KAK3385872.1"/>
    </source>
</evidence>
<dbReference type="InterPro" id="IPR036291">
    <property type="entry name" value="NAD(P)-bd_dom_sf"/>
</dbReference>
<dbReference type="InterPro" id="IPR011032">
    <property type="entry name" value="GroES-like_sf"/>
</dbReference>
<dbReference type="CDD" id="cd05289">
    <property type="entry name" value="MDR_like_2"/>
    <property type="match status" value="1"/>
</dbReference>
<evidence type="ECO:0000313" key="3">
    <source>
        <dbReference type="Proteomes" id="UP001285441"/>
    </source>
</evidence>
<dbReference type="InterPro" id="IPR020843">
    <property type="entry name" value="ER"/>
</dbReference>
<dbReference type="InterPro" id="IPR050700">
    <property type="entry name" value="YIM1/Zinc_Alcohol_DH_Fams"/>
</dbReference>
<dbReference type="AlphaFoldDB" id="A0AAE0NQJ2"/>
<dbReference type="SMART" id="SM00829">
    <property type="entry name" value="PKS_ER"/>
    <property type="match status" value="1"/>
</dbReference>
<dbReference type="InterPro" id="IPR013154">
    <property type="entry name" value="ADH-like_N"/>
</dbReference>
<gene>
    <name evidence="2" type="ORF">B0H63DRAFT_494646</name>
</gene>
<name>A0AAE0NQJ2_9PEZI</name>
<dbReference type="PANTHER" id="PTHR11695:SF294">
    <property type="entry name" value="RETICULON-4-INTERACTING PROTEIN 1, MITOCHONDRIAL"/>
    <property type="match status" value="1"/>
</dbReference>
<dbReference type="EMBL" id="JAULSW010000004">
    <property type="protein sequence ID" value="KAK3385872.1"/>
    <property type="molecule type" value="Genomic_DNA"/>
</dbReference>
<sequence length="378" mass="40190">MAQTASPTATMRSLGVRKYGVPSEYEVLELPIPAISNPTDVLIRVHAAGIQTGDTQMAGGSFKLVAKAKFPFKISLGGAGVVSAIGPAVTAFKPGDPVYGAYFKHGHVFPPPAPGFASDYVVCPADVLLPKPSSLSFEEAAALAGSVVTAAQCIQRYFELTGQPRDTASLEGKTVFVPGALSACGSVFVQVVKNVFGAEGVISTVSTAKMGLVKELLPEGVVDMVLDYKTQNVVKEVGKGKVDLVLNTQWDMVGTFPLVEPTRGAVVSIASVPSERTVRKMVGESEKVPFLWLVVWVLRAAHWWYAWKLRGTNVKQDFVSGNMGDRETVEKSGEWVAAGKIKAVMTVVDLDDIEAVRKHCQMVATGKGGLGKLVVKLV</sequence>
<dbReference type="GO" id="GO:0016491">
    <property type="term" value="F:oxidoreductase activity"/>
    <property type="evidence" value="ECO:0007669"/>
    <property type="project" value="InterPro"/>
</dbReference>
<dbReference type="Pfam" id="PF08240">
    <property type="entry name" value="ADH_N"/>
    <property type="match status" value="1"/>
</dbReference>
<dbReference type="Gene3D" id="3.40.50.720">
    <property type="entry name" value="NAD(P)-binding Rossmann-like Domain"/>
    <property type="match status" value="1"/>
</dbReference>
<proteinExistence type="predicted"/>
<protein>
    <submittedName>
        <fullName evidence="2">Chaperonin 10-like protein</fullName>
    </submittedName>
</protein>
<dbReference type="Proteomes" id="UP001285441">
    <property type="component" value="Unassembled WGS sequence"/>
</dbReference>
<feature type="domain" description="Enoyl reductase (ER)" evidence="1">
    <location>
        <begin position="20"/>
        <end position="375"/>
    </location>
</feature>
<dbReference type="Pfam" id="PF13602">
    <property type="entry name" value="ADH_zinc_N_2"/>
    <property type="match status" value="1"/>
</dbReference>